<keyword evidence="4" id="KW-1185">Reference proteome</keyword>
<evidence type="ECO:0000313" key="4">
    <source>
        <dbReference type="Proteomes" id="UP000473531"/>
    </source>
</evidence>
<comment type="caution">
    <text evidence="3">The sequence shown here is derived from an EMBL/GenBank/DDBJ whole genome shotgun (WGS) entry which is preliminary data.</text>
</comment>
<keyword evidence="2" id="KW-1133">Transmembrane helix</keyword>
<name>A0A6L7GBN0_9SPHN</name>
<sequence length="123" mass="12363">MALISIFPKPSASAPEPPTDGELAASGGFRGAAMQRLQIGIAGVALMILLVGLAQVILDRAKESEAAAVPAAASTVAPDNNTSVQNDPLAEAGIVPDLLSEPESPRTQEPAIMPEQGGAAAPQ</sequence>
<feature type="region of interest" description="Disordered" evidence="1">
    <location>
        <begin position="93"/>
        <end position="123"/>
    </location>
</feature>
<keyword evidence="2" id="KW-0812">Transmembrane</keyword>
<dbReference type="Proteomes" id="UP000473531">
    <property type="component" value="Unassembled WGS sequence"/>
</dbReference>
<protein>
    <submittedName>
        <fullName evidence="3">Uncharacterized protein</fullName>
    </submittedName>
</protein>
<dbReference type="EMBL" id="WTYU01000001">
    <property type="protein sequence ID" value="MXP13472.1"/>
    <property type="molecule type" value="Genomic_DNA"/>
</dbReference>
<reference evidence="3 4" key="1">
    <citation type="submission" date="2019-12" db="EMBL/GenBank/DDBJ databases">
        <title>Genomic-based taxomic classification of the family Erythrobacteraceae.</title>
        <authorList>
            <person name="Xu L."/>
        </authorList>
    </citation>
    <scope>NUCLEOTIDE SEQUENCE [LARGE SCALE GENOMIC DNA]</scope>
    <source>
        <strain evidence="3 4">KCTC 52259</strain>
    </source>
</reference>
<organism evidence="3 4">
    <name type="scientific">Allopontixanthobacter confluentis</name>
    <dbReference type="NCBI Taxonomy" id="1849021"/>
    <lineage>
        <taxon>Bacteria</taxon>
        <taxon>Pseudomonadati</taxon>
        <taxon>Pseudomonadota</taxon>
        <taxon>Alphaproteobacteria</taxon>
        <taxon>Sphingomonadales</taxon>
        <taxon>Erythrobacteraceae</taxon>
        <taxon>Allopontixanthobacter</taxon>
    </lineage>
</organism>
<dbReference type="AlphaFoldDB" id="A0A6L7GBN0"/>
<gene>
    <name evidence="3" type="ORF">GRI44_01715</name>
</gene>
<feature type="region of interest" description="Disordered" evidence="1">
    <location>
        <begin position="1"/>
        <end position="26"/>
    </location>
</feature>
<feature type="transmembrane region" description="Helical" evidence="2">
    <location>
        <begin position="37"/>
        <end position="58"/>
    </location>
</feature>
<feature type="compositionally biased region" description="Low complexity" evidence="1">
    <location>
        <begin position="68"/>
        <end position="78"/>
    </location>
</feature>
<proteinExistence type="predicted"/>
<dbReference type="RefSeq" id="WP_160599677.1">
    <property type="nucleotide sequence ID" value="NZ_WTYU01000001.1"/>
</dbReference>
<keyword evidence="2" id="KW-0472">Membrane</keyword>
<feature type="region of interest" description="Disordered" evidence="1">
    <location>
        <begin position="68"/>
        <end position="87"/>
    </location>
</feature>
<evidence type="ECO:0000313" key="3">
    <source>
        <dbReference type="EMBL" id="MXP13472.1"/>
    </source>
</evidence>
<accession>A0A6L7GBN0</accession>
<evidence type="ECO:0000256" key="2">
    <source>
        <dbReference type="SAM" id="Phobius"/>
    </source>
</evidence>
<dbReference type="OrthoDB" id="7509339at2"/>
<evidence type="ECO:0000256" key="1">
    <source>
        <dbReference type="SAM" id="MobiDB-lite"/>
    </source>
</evidence>